<dbReference type="PANTHER" id="PTHR30055:SF146">
    <property type="entry name" value="HTH-TYPE TRANSCRIPTIONAL DUAL REGULATOR CECR"/>
    <property type="match status" value="1"/>
</dbReference>
<dbReference type="Proteomes" id="UP000810292">
    <property type="component" value="Unassembled WGS sequence"/>
</dbReference>
<protein>
    <submittedName>
        <fullName evidence="4">TetR/AcrR family transcriptional regulator</fullName>
    </submittedName>
</protein>
<sequence length="204" mass="23321">MANQIAGVYEKIIECAKKEFLEKGFLNASLRTIAAAADTSTGSIYTRFGDKEGLFDAIVSPAIDGLKSMFLSIQDDFHSFPADVQKESMGKYTKSRIQDMIDFIYDNYDEFRLLLDASYGTEYQSFLDELVDIEVDYTYRYMKVTGCHSTESGEVSETFIHIIVTAYFNGFFEIIRHQMPKKEAERYVAMLSDYHMAGFSTVLY</sequence>
<evidence type="ECO:0000313" key="4">
    <source>
        <dbReference type="EMBL" id="MBO8468725.1"/>
    </source>
</evidence>
<dbReference type="EMBL" id="JADIMF010000047">
    <property type="protein sequence ID" value="MBO8468725.1"/>
    <property type="molecule type" value="Genomic_DNA"/>
</dbReference>
<dbReference type="Pfam" id="PF00440">
    <property type="entry name" value="TetR_N"/>
    <property type="match status" value="1"/>
</dbReference>
<proteinExistence type="predicted"/>
<gene>
    <name evidence="4" type="ORF">IAA72_02940</name>
</gene>
<dbReference type="InterPro" id="IPR050109">
    <property type="entry name" value="HTH-type_TetR-like_transc_reg"/>
</dbReference>
<evidence type="ECO:0000259" key="3">
    <source>
        <dbReference type="PROSITE" id="PS50977"/>
    </source>
</evidence>
<dbReference type="PANTHER" id="PTHR30055">
    <property type="entry name" value="HTH-TYPE TRANSCRIPTIONAL REGULATOR RUTR"/>
    <property type="match status" value="1"/>
</dbReference>
<reference evidence="4" key="1">
    <citation type="submission" date="2020-10" db="EMBL/GenBank/DDBJ databases">
        <authorList>
            <person name="Gilroy R."/>
        </authorList>
    </citation>
    <scope>NUCLEOTIDE SEQUENCE</scope>
    <source>
        <strain evidence="4">14700</strain>
    </source>
</reference>
<evidence type="ECO:0000256" key="2">
    <source>
        <dbReference type="PROSITE-ProRule" id="PRU00335"/>
    </source>
</evidence>
<dbReference type="SUPFAM" id="SSF46689">
    <property type="entry name" value="Homeodomain-like"/>
    <property type="match status" value="1"/>
</dbReference>
<dbReference type="InterPro" id="IPR001647">
    <property type="entry name" value="HTH_TetR"/>
</dbReference>
<evidence type="ECO:0000256" key="1">
    <source>
        <dbReference type="ARBA" id="ARBA00023125"/>
    </source>
</evidence>
<name>A0A9D9ND46_9SPIO</name>
<dbReference type="GO" id="GO:0000976">
    <property type="term" value="F:transcription cis-regulatory region binding"/>
    <property type="evidence" value="ECO:0007669"/>
    <property type="project" value="TreeGrafter"/>
</dbReference>
<keyword evidence="1 2" id="KW-0238">DNA-binding</keyword>
<reference evidence="4" key="2">
    <citation type="journal article" date="2021" name="PeerJ">
        <title>Extensive microbial diversity within the chicken gut microbiome revealed by metagenomics and culture.</title>
        <authorList>
            <person name="Gilroy R."/>
            <person name="Ravi A."/>
            <person name="Getino M."/>
            <person name="Pursley I."/>
            <person name="Horton D.L."/>
            <person name="Alikhan N.F."/>
            <person name="Baker D."/>
            <person name="Gharbi K."/>
            <person name="Hall N."/>
            <person name="Watson M."/>
            <person name="Adriaenssens E.M."/>
            <person name="Foster-Nyarko E."/>
            <person name="Jarju S."/>
            <person name="Secka A."/>
            <person name="Antonio M."/>
            <person name="Oren A."/>
            <person name="Chaudhuri R.R."/>
            <person name="La Ragione R."/>
            <person name="Hildebrand F."/>
            <person name="Pallen M.J."/>
        </authorList>
    </citation>
    <scope>NUCLEOTIDE SEQUENCE</scope>
    <source>
        <strain evidence="4">14700</strain>
    </source>
</reference>
<dbReference type="AlphaFoldDB" id="A0A9D9ND46"/>
<dbReference type="Gene3D" id="1.10.357.10">
    <property type="entry name" value="Tetracycline Repressor, domain 2"/>
    <property type="match status" value="1"/>
</dbReference>
<accession>A0A9D9ND46</accession>
<feature type="domain" description="HTH tetR-type" evidence="3">
    <location>
        <begin position="6"/>
        <end position="66"/>
    </location>
</feature>
<dbReference type="PRINTS" id="PR00455">
    <property type="entry name" value="HTHTETR"/>
</dbReference>
<evidence type="ECO:0000313" key="5">
    <source>
        <dbReference type="Proteomes" id="UP000810292"/>
    </source>
</evidence>
<comment type="caution">
    <text evidence="4">The sequence shown here is derived from an EMBL/GenBank/DDBJ whole genome shotgun (WGS) entry which is preliminary data.</text>
</comment>
<dbReference type="InterPro" id="IPR009057">
    <property type="entry name" value="Homeodomain-like_sf"/>
</dbReference>
<dbReference type="PROSITE" id="PS50977">
    <property type="entry name" value="HTH_TETR_2"/>
    <property type="match status" value="1"/>
</dbReference>
<dbReference type="GO" id="GO:0003700">
    <property type="term" value="F:DNA-binding transcription factor activity"/>
    <property type="evidence" value="ECO:0007669"/>
    <property type="project" value="TreeGrafter"/>
</dbReference>
<organism evidence="4 5">
    <name type="scientific">Candidatus Ornithospirochaeta stercoravium</name>
    <dbReference type="NCBI Taxonomy" id="2840897"/>
    <lineage>
        <taxon>Bacteria</taxon>
        <taxon>Pseudomonadati</taxon>
        <taxon>Spirochaetota</taxon>
        <taxon>Spirochaetia</taxon>
        <taxon>Spirochaetales</taxon>
        <taxon>Spirochaetaceae</taxon>
        <taxon>Spirochaetaceae incertae sedis</taxon>
        <taxon>Candidatus Ornithospirochaeta</taxon>
    </lineage>
</organism>
<feature type="DNA-binding region" description="H-T-H motif" evidence="2">
    <location>
        <begin position="29"/>
        <end position="48"/>
    </location>
</feature>